<dbReference type="OrthoDB" id="10663681at2759"/>
<organism evidence="2 3">
    <name type="scientific">Portunus trituberculatus</name>
    <name type="common">Swimming crab</name>
    <name type="synonym">Neptunus trituberculatus</name>
    <dbReference type="NCBI Taxonomy" id="210409"/>
    <lineage>
        <taxon>Eukaryota</taxon>
        <taxon>Metazoa</taxon>
        <taxon>Ecdysozoa</taxon>
        <taxon>Arthropoda</taxon>
        <taxon>Crustacea</taxon>
        <taxon>Multicrustacea</taxon>
        <taxon>Malacostraca</taxon>
        <taxon>Eumalacostraca</taxon>
        <taxon>Eucarida</taxon>
        <taxon>Decapoda</taxon>
        <taxon>Pleocyemata</taxon>
        <taxon>Brachyura</taxon>
        <taxon>Eubrachyura</taxon>
        <taxon>Portunoidea</taxon>
        <taxon>Portunidae</taxon>
        <taxon>Portuninae</taxon>
        <taxon>Portunus</taxon>
    </lineage>
</organism>
<sequence length="100" mass="11901">MKSNLAPEGDTRKLPSSEHCQKRAIYQHKGDTRGDPLPVSPKELIKRFEEVESWVNERDPKLARDLYILREAHKAYEMTWCRIKYHPSLLKVRNREEILE</sequence>
<feature type="compositionally biased region" description="Basic and acidic residues" evidence="1">
    <location>
        <begin position="9"/>
        <end position="21"/>
    </location>
</feature>
<dbReference type="AlphaFoldDB" id="A0A5B7HQT5"/>
<evidence type="ECO:0000256" key="1">
    <source>
        <dbReference type="SAM" id="MobiDB-lite"/>
    </source>
</evidence>
<name>A0A5B7HQT5_PORTR</name>
<keyword evidence="3" id="KW-1185">Reference proteome</keyword>
<protein>
    <submittedName>
        <fullName evidence="2">Uncharacterized protein</fullName>
    </submittedName>
</protein>
<proteinExistence type="predicted"/>
<dbReference type="EMBL" id="VSRR010031803">
    <property type="protein sequence ID" value="MPC70834.1"/>
    <property type="molecule type" value="Genomic_DNA"/>
</dbReference>
<gene>
    <name evidence="2" type="ORF">E2C01_065095</name>
</gene>
<accession>A0A5B7HQT5</accession>
<dbReference type="Proteomes" id="UP000324222">
    <property type="component" value="Unassembled WGS sequence"/>
</dbReference>
<reference evidence="2 3" key="1">
    <citation type="submission" date="2019-05" db="EMBL/GenBank/DDBJ databases">
        <title>Another draft genome of Portunus trituberculatus and its Hox gene families provides insights of decapod evolution.</title>
        <authorList>
            <person name="Jeong J.-H."/>
            <person name="Song I."/>
            <person name="Kim S."/>
            <person name="Choi T."/>
            <person name="Kim D."/>
            <person name="Ryu S."/>
            <person name="Kim W."/>
        </authorList>
    </citation>
    <scope>NUCLEOTIDE SEQUENCE [LARGE SCALE GENOMIC DNA]</scope>
    <source>
        <tissue evidence="2">Muscle</tissue>
    </source>
</reference>
<evidence type="ECO:0000313" key="2">
    <source>
        <dbReference type="EMBL" id="MPC70834.1"/>
    </source>
</evidence>
<evidence type="ECO:0000313" key="3">
    <source>
        <dbReference type="Proteomes" id="UP000324222"/>
    </source>
</evidence>
<feature type="region of interest" description="Disordered" evidence="1">
    <location>
        <begin position="1"/>
        <end position="39"/>
    </location>
</feature>
<comment type="caution">
    <text evidence="2">The sequence shown here is derived from an EMBL/GenBank/DDBJ whole genome shotgun (WGS) entry which is preliminary data.</text>
</comment>